<protein>
    <recommendedName>
        <fullName evidence="5">Brain protein I3</fullName>
    </recommendedName>
</protein>
<evidence type="ECO:0008006" key="5">
    <source>
        <dbReference type="Google" id="ProtNLM"/>
    </source>
</evidence>
<keyword evidence="2" id="KW-1133">Transmembrane helix</keyword>
<comment type="caution">
    <text evidence="3">The sequence shown here is derived from an EMBL/GenBank/DDBJ whole genome shotgun (WGS) entry which is preliminary data.</text>
</comment>
<evidence type="ECO:0000313" key="3">
    <source>
        <dbReference type="EMBL" id="KAF9448214.1"/>
    </source>
</evidence>
<keyword evidence="2" id="KW-0472">Membrane</keyword>
<dbReference type="EMBL" id="MU151169">
    <property type="protein sequence ID" value="KAF9448214.1"/>
    <property type="molecule type" value="Genomic_DNA"/>
</dbReference>
<feature type="non-terminal residue" evidence="3">
    <location>
        <position position="1"/>
    </location>
</feature>
<evidence type="ECO:0000256" key="2">
    <source>
        <dbReference type="SAM" id="Phobius"/>
    </source>
</evidence>
<feature type="region of interest" description="Disordered" evidence="1">
    <location>
        <begin position="1"/>
        <end position="40"/>
    </location>
</feature>
<dbReference type="OrthoDB" id="2564984at2759"/>
<gene>
    <name evidence="3" type="ORF">P691DRAFT_669941</name>
</gene>
<accession>A0A9P5XDB4</accession>
<evidence type="ECO:0000256" key="1">
    <source>
        <dbReference type="SAM" id="MobiDB-lite"/>
    </source>
</evidence>
<name>A0A9P5XDB4_9AGAR</name>
<evidence type="ECO:0000313" key="4">
    <source>
        <dbReference type="Proteomes" id="UP000807342"/>
    </source>
</evidence>
<dbReference type="AlphaFoldDB" id="A0A9P5XDB4"/>
<organism evidence="3 4">
    <name type="scientific">Macrolepiota fuliginosa MF-IS2</name>
    <dbReference type="NCBI Taxonomy" id="1400762"/>
    <lineage>
        <taxon>Eukaryota</taxon>
        <taxon>Fungi</taxon>
        <taxon>Dikarya</taxon>
        <taxon>Basidiomycota</taxon>
        <taxon>Agaricomycotina</taxon>
        <taxon>Agaricomycetes</taxon>
        <taxon>Agaricomycetidae</taxon>
        <taxon>Agaricales</taxon>
        <taxon>Agaricineae</taxon>
        <taxon>Agaricaceae</taxon>
        <taxon>Macrolepiota</taxon>
    </lineage>
</organism>
<sequence>PRPNNKPPASSEPSPDVPVLITSPSSIPQLQGPGAHSPTVYHYVNPRTGEHVTSLLPPDHPEMICLLEGGHVTETRFGLVGLLAAIFWFPLGVGLCLLDRRVRCRRCGSILEDGICGP</sequence>
<keyword evidence="4" id="KW-1185">Reference proteome</keyword>
<feature type="transmembrane region" description="Helical" evidence="2">
    <location>
        <begin position="77"/>
        <end position="98"/>
    </location>
</feature>
<proteinExistence type="predicted"/>
<keyword evidence="2" id="KW-0812">Transmembrane</keyword>
<reference evidence="3" key="1">
    <citation type="submission" date="2020-11" db="EMBL/GenBank/DDBJ databases">
        <authorList>
            <consortium name="DOE Joint Genome Institute"/>
            <person name="Ahrendt S."/>
            <person name="Riley R."/>
            <person name="Andreopoulos W."/>
            <person name="Labutti K."/>
            <person name="Pangilinan J."/>
            <person name="Ruiz-Duenas F.J."/>
            <person name="Barrasa J.M."/>
            <person name="Sanchez-Garcia M."/>
            <person name="Camarero S."/>
            <person name="Miyauchi S."/>
            <person name="Serrano A."/>
            <person name="Linde D."/>
            <person name="Babiker R."/>
            <person name="Drula E."/>
            <person name="Ayuso-Fernandez I."/>
            <person name="Pacheco R."/>
            <person name="Padilla G."/>
            <person name="Ferreira P."/>
            <person name="Barriuso J."/>
            <person name="Kellner H."/>
            <person name="Castanera R."/>
            <person name="Alfaro M."/>
            <person name="Ramirez L."/>
            <person name="Pisabarro A.G."/>
            <person name="Kuo A."/>
            <person name="Tritt A."/>
            <person name="Lipzen A."/>
            <person name="He G."/>
            <person name="Yan M."/>
            <person name="Ng V."/>
            <person name="Cullen D."/>
            <person name="Martin F."/>
            <person name="Rosso M.-N."/>
            <person name="Henrissat B."/>
            <person name="Hibbett D."/>
            <person name="Martinez A.T."/>
            <person name="Grigoriev I.V."/>
        </authorList>
    </citation>
    <scope>NUCLEOTIDE SEQUENCE</scope>
    <source>
        <strain evidence="3">MF-IS2</strain>
    </source>
</reference>
<dbReference type="Pfam" id="PF10164">
    <property type="entry name" value="BRI3"/>
    <property type="match status" value="1"/>
</dbReference>
<dbReference type="InterPro" id="IPR019317">
    <property type="entry name" value="BRI3"/>
</dbReference>
<dbReference type="Proteomes" id="UP000807342">
    <property type="component" value="Unassembled WGS sequence"/>
</dbReference>